<sequence length="167" mass="19558">MLKKASALARVVTSLEVQCVESLQSRLSSEVDVTDRQWWNVYYDLLLYYMHIADREAFEYLEKSRGIFMKRLVEEVAKICCGDFKDGKQAAKFKANFLENLNLFQNEFGKYQRGHADYLKESLQFQFAKRILTRFGLGPTFIVDIFKHLVADEIILNIPRLLDDSDR</sequence>
<dbReference type="AlphaFoldDB" id="X1SH96"/>
<protein>
    <submittedName>
        <fullName evidence="1">Uncharacterized protein</fullName>
    </submittedName>
</protein>
<gene>
    <name evidence="1" type="ORF">S12H4_36580</name>
</gene>
<reference evidence="1" key="1">
    <citation type="journal article" date="2014" name="Front. Microbiol.">
        <title>High frequency of phylogenetically diverse reductive dehalogenase-homologous genes in deep subseafloor sedimentary metagenomes.</title>
        <authorList>
            <person name="Kawai M."/>
            <person name="Futagami T."/>
            <person name="Toyoda A."/>
            <person name="Takaki Y."/>
            <person name="Nishi S."/>
            <person name="Hori S."/>
            <person name="Arai W."/>
            <person name="Tsubouchi T."/>
            <person name="Morono Y."/>
            <person name="Uchiyama I."/>
            <person name="Ito T."/>
            <person name="Fujiyama A."/>
            <person name="Inagaki F."/>
            <person name="Takami H."/>
        </authorList>
    </citation>
    <scope>NUCLEOTIDE SEQUENCE</scope>
    <source>
        <strain evidence="1">Expedition CK06-06</strain>
    </source>
</reference>
<organism evidence="1">
    <name type="scientific">marine sediment metagenome</name>
    <dbReference type="NCBI Taxonomy" id="412755"/>
    <lineage>
        <taxon>unclassified sequences</taxon>
        <taxon>metagenomes</taxon>
        <taxon>ecological metagenomes</taxon>
    </lineage>
</organism>
<accession>X1SH96</accession>
<name>X1SH96_9ZZZZ</name>
<dbReference type="EMBL" id="BARW01021819">
    <property type="protein sequence ID" value="GAI92348.1"/>
    <property type="molecule type" value="Genomic_DNA"/>
</dbReference>
<comment type="caution">
    <text evidence="1">The sequence shown here is derived from an EMBL/GenBank/DDBJ whole genome shotgun (WGS) entry which is preliminary data.</text>
</comment>
<evidence type="ECO:0000313" key="1">
    <source>
        <dbReference type="EMBL" id="GAI92348.1"/>
    </source>
</evidence>
<proteinExistence type="predicted"/>